<name>A0A1I2E1S0_9FIRM</name>
<accession>A0A1I2E1S0</accession>
<gene>
    <name evidence="1" type="ORF">SAMN05216245_1279</name>
</gene>
<reference evidence="1 2" key="1">
    <citation type="submission" date="2016-10" db="EMBL/GenBank/DDBJ databases">
        <authorList>
            <person name="de Groot N.N."/>
        </authorList>
    </citation>
    <scope>NUCLEOTIDE SEQUENCE [LARGE SCALE GENOMIC DNA]</scope>
    <source>
        <strain evidence="1 2">DSM 9236</strain>
    </source>
</reference>
<dbReference type="OrthoDB" id="9846094at2"/>
<protein>
    <submittedName>
        <fullName evidence="1">Uncharacterized protein</fullName>
    </submittedName>
</protein>
<evidence type="ECO:0000313" key="2">
    <source>
        <dbReference type="Proteomes" id="UP000198896"/>
    </source>
</evidence>
<organism evidence="1 2">
    <name type="scientific">Succiniclasticum ruminis DSM 9236</name>
    <dbReference type="NCBI Taxonomy" id="1123323"/>
    <lineage>
        <taxon>Bacteria</taxon>
        <taxon>Bacillati</taxon>
        <taxon>Bacillota</taxon>
        <taxon>Negativicutes</taxon>
        <taxon>Acidaminococcales</taxon>
        <taxon>Acidaminococcaceae</taxon>
        <taxon>Succiniclasticum</taxon>
    </lineage>
</organism>
<dbReference type="Proteomes" id="UP000198896">
    <property type="component" value="Unassembled WGS sequence"/>
</dbReference>
<proteinExistence type="predicted"/>
<dbReference type="STRING" id="1123323.SAMN05216245_1279"/>
<sequence length="100" mass="11668">MKYVEIKAIEINSMDDDVLQDSIIFGVDETITKPEEVPAVLRKILKKYYNIASFGQEVNKDPILFGKEMDEIEEKYLNEYGIYTLDIQEIKVNWENGMTI</sequence>
<dbReference type="RefSeq" id="WP_093914294.1">
    <property type="nucleotide sequence ID" value="NZ_FONL01000027.1"/>
</dbReference>
<dbReference type="EMBL" id="FONL01000027">
    <property type="protein sequence ID" value="SFE86491.1"/>
    <property type="molecule type" value="Genomic_DNA"/>
</dbReference>
<dbReference type="AlphaFoldDB" id="A0A1I2E1S0"/>
<evidence type="ECO:0000313" key="1">
    <source>
        <dbReference type="EMBL" id="SFE86491.1"/>
    </source>
</evidence>
<keyword evidence="2" id="KW-1185">Reference proteome</keyword>